<evidence type="ECO:0000313" key="2">
    <source>
        <dbReference type="EMBL" id="RBQ13822.1"/>
    </source>
</evidence>
<dbReference type="EMBL" id="QMEY01000046">
    <property type="protein sequence ID" value="RBQ13822.1"/>
    <property type="molecule type" value="Genomic_DNA"/>
</dbReference>
<comment type="caution">
    <text evidence="2">The sequence shown here is derived from an EMBL/GenBank/DDBJ whole genome shotgun (WGS) entry which is preliminary data.</text>
</comment>
<dbReference type="Proteomes" id="UP000253303">
    <property type="component" value="Unassembled WGS sequence"/>
</dbReference>
<evidence type="ECO:0000256" key="1">
    <source>
        <dbReference type="SAM" id="MobiDB-lite"/>
    </source>
</evidence>
<feature type="region of interest" description="Disordered" evidence="1">
    <location>
        <begin position="1"/>
        <end position="79"/>
    </location>
</feature>
<dbReference type="AlphaFoldDB" id="A0A366LKX8"/>
<protein>
    <submittedName>
        <fullName evidence="2">Transposase</fullName>
    </submittedName>
</protein>
<proteinExistence type="predicted"/>
<sequence length="79" mass="8503">LRHPWERSVPPGQLTPARVRRGFRNLRPALAQPAGAPKPTRPGPGRPSGIPNRRPAPRYGVGKTVKRGRTLAALQQSGG</sequence>
<feature type="non-terminal residue" evidence="2">
    <location>
        <position position="1"/>
    </location>
</feature>
<reference evidence="2 3" key="1">
    <citation type="submission" date="2018-06" db="EMBL/GenBank/DDBJ databases">
        <title>Sphaerisporangium craniellae sp. nov., isolated from a marine sponge in the South China Sea.</title>
        <authorList>
            <person name="Li L."/>
        </authorList>
    </citation>
    <scope>NUCLEOTIDE SEQUENCE [LARGE SCALE GENOMIC DNA]</scope>
    <source>
        <strain evidence="2 3">LHW63015</strain>
    </source>
</reference>
<keyword evidence="3" id="KW-1185">Reference proteome</keyword>
<organism evidence="2 3">
    <name type="scientific">Spongiactinospora rosea</name>
    <dbReference type="NCBI Taxonomy" id="2248750"/>
    <lineage>
        <taxon>Bacteria</taxon>
        <taxon>Bacillati</taxon>
        <taxon>Actinomycetota</taxon>
        <taxon>Actinomycetes</taxon>
        <taxon>Streptosporangiales</taxon>
        <taxon>Streptosporangiaceae</taxon>
        <taxon>Spongiactinospora</taxon>
    </lineage>
</organism>
<name>A0A366LKX8_9ACTN</name>
<evidence type="ECO:0000313" key="3">
    <source>
        <dbReference type="Proteomes" id="UP000253303"/>
    </source>
</evidence>
<accession>A0A366LKX8</accession>
<gene>
    <name evidence="2" type="ORF">DP939_44110</name>
</gene>